<accession>A0AA35T2D7</accession>
<dbReference type="Proteomes" id="UP001174909">
    <property type="component" value="Unassembled WGS sequence"/>
</dbReference>
<name>A0AA35T2D7_GEOBA</name>
<gene>
    <name evidence="2" type="ORF">GBAR_LOCUS21743</name>
</gene>
<reference evidence="2" key="1">
    <citation type="submission" date="2023-03" db="EMBL/GenBank/DDBJ databases">
        <authorList>
            <person name="Steffen K."/>
            <person name="Cardenas P."/>
        </authorList>
    </citation>
    <scope>NUCLEOTIDE SEQUENCE</scope>
</reference>
<dbReference type="AlphaFoldDB" id="A0AA35T2D7"/>
<sequence>MKHDTTFWTSDTDHFSLSPPSHLTHTLSLSVSTEPCPASSTPARCGSWGLGQSQTEHNAKRRFLQPHPASPVHQDRGPAQPTPCPRQLTLPLIHNSAKISCLVHSCINVKSGLTVVGSPRP</sequence>
<dbReference type="EMBL" id="CASHTH010003024">
    <property type="protein sequence ID" value="CAI8039096.1"/>
    <property type="molecule type" value="Genomic_DNA"/>
</dbReference>
<keyword evidence="3" id="KW-1185">Reference proteome</keyword>
<comment type="caution">
    <text evidence="2">The sequence shown here is derived from an EMBL/GenBank/DDBJ whole genome shotgun (WGS) entry which is preliminary data.</text>
</comment>
<evidence type="ECO:0000313" key="3">
    <source>
        <dbReference type="Proteomes" id="UP001174909"/>
    </source>
</evidence>
<evidence type="ECO:0000256" key="1">
    <source>
        <dbReference type="SAM" id="MobiDB-lite"/>
    </source>
</evidence>
<evidence type="ECO:0000313" key="2">
    <source>
        <dbReference type="EMBL" id="CAI8039096.1"/>
    </source>
</evidence>
<proteinExistence type="predicted"/>
<organism evidence="2 3">
    <name type="scientific">Geodia barretti</name>
    <name type="common">Barrett's horny sponge</name>
    <dbReference type="NCBI Taxonomy" id="519541"/>
    <lineage>
        <taxon>Eukaryota</taxon>
        <taxon>Metazoa</taxon>
        <taxon>Porifera</taxon>
        <taxon>Demospongiae</taxon>
        <taxon>Heteroscleromorpha</taxon>
        <taxon>Tetractinellida</taxon>
        <taxon>Astrophorina</taxon>
        <taxon>Geodiidae</taxon>
        <taxon>Geodia</taxon>
    </lineage>
</organism>
<protein>
    <submittedName>
        <fullName evidence="2">Uncharacterized protein</fullName>
    </submittedName>
</protein>
<feature type="region of interest" description="Disordered" evidence="1">
    <location>
        <begin position="66"/>
        <end position="85"/>
    </location>
</feature>